<keyword evidence="1" id="KW-1133">Transmembrane helix</keyword>
<keyword evidence="1" id="KW-0472">Membrane</keyword>
<evidence type="ECO:0000313" key="3">
    <source>
        <dbReference type="Proteomes" id="UP000077164"/>
    </source>
</evidence>
<evidence type="ECO:0000256" key="1">
    <source>
        <dbReference type="SAM" id="Phobius"/>
    </source>
</evidence>
<dbReference type="STRING" id="249352.SAMN05444395_10465"/>
<dbReference type="EMBL" id="LVJE01000019">
    <property type="protein sequence ID" value="OAB27352.1"/>
    <property type="molecule type" value="Genomic_DNA"/>
</dbReference>
<feature type="transmembrane region" description="Helical" evidence="1">
    <location>
        <begin position="12"/>
        <end position="31"/>
    </location>
</feature>
<organism evidence="2 3">
    <name type="scientific">Flavobacterium fryxellicola</name>
    <dbReference type="NCBI Taxonomy" id="249352"/>
    <lineage>
        <taxon>Bacteria</taxon>
        <taxon>Pseudomonadati</taxon>
        <taxon>Bacteroidota</taxon>
        <taxon>Flavobacteriia</taxon>
        <taxon>Flavobacteriales</taxon>
        <taxon>Flavobacteriaceae</taxon>
        <taxon>Flavobacterium</taxon>
    </lineage>
</organism>
<evidence type="ECO:0000313" key="2">
    <source>
        <dbReference type="EMBL" id="OAB27352.1"/>
    </source>
</evidence>
<dbReference type="Proteomes" id="UP000077164">
    <property type="component" value="Unassembled WGS sequence"/>
</dbReference>
<reference evidence="2 3" key="1">
    <citation type="submission" date="2016-03" db="EMBL/GenBank/DDBJ databases">
        <title>Draft genome sequence of Flavobacterium fryxellicola DSM 16209.</title>
        <authorList>
            <person name="Shin S.-K."/>
            <person name="Yi H."/>
        </authorList>
    </citation>
    <scope>NUCLEOTIDE SEQUENCE [LARGE SCALE GENOMIC DNA]</scope>
    <source>
        <strain evidence="2 3">DSM 16209</strain>
    </source>
</reference>
<sequence>MQTASFTGFIKALFYMIAFYYIFRFLAKLFLPLIVKKVVEKAGQNMQQQQQNTWNTKQSKDEIIYNSENVKKPRETKKVGDYVDYEEID</sequence>
<dbReference type="AlphaFoldDB" id="A0A167WG79"/>
<protein>
    <recommendedName>
        <fullName evidence="4">DUF4834 domain-containing protein</fullName>
    </recommendedName>
</protein>
<proteinExistence type="predicted"/>
<evidence type="ECO:0008006" key="4">
    <source>
        <dbReference type="Google" id="ProtNLM"/>
    </source>
</evidence>
<comment type="caution">
    <text evidence="2">The sequence shown here is derived from an EMBL/GenBank/DDBJ whole genome shotgun (WGS) entry which is preliminary data.</text>
</comment>
<dbReference type="OrthoDB" id="1123055at2"/>
<dbReference type="RefSeq" id="WP_066081840.1">
    <property type="nucleotide sequence ID" value="NZ_FRDK01000004.1"/>
</dbReference>
<keyword evidence="1" id="KW-0812">Transmembrane</keyword>
<gene>
    <name evidence="2" type="ORF">FBFR_12175</name>
</gene>
<keyword evidence="3" id="KW-1185">Reference proteome</keyword>
<name>A0A167WG79_9FLAO</name>
<accession>A0A167WG79</accession>